<dbReference type="SMART" id="SM00091">
    <property type="entry name" value="PAS"/>
    <property type="match status" value="1"/>
</dbReference>
<dbReference type="CDD" id="cd00130">
    <property type="entry name" value="PAS"/>
    <property type="match status" value="1"/>
</dbReference>
<dbReference type="OrthoDB" id="8969464at2"/>
<evidence type="ECO:0000256" key="2">
    <source>
        <dbReference type="ARBA" id="ARBA00023125"/>
    </source>
</evidence>
<evidence type="ECO:0000256" key="1">
    <source>
        <dbReference type="ARBA" id="ARBA00023015"/>
    </source>
</evidence>
<dbReference type="InterPro" id="IPR036390">
    <property type="entry name" value="WH_DNA-bd_sf"/>
</dbReference>
<dbReference type="InterPro" id="IPR018490">
    <property type="entry name" value="cNMP-bd_dom_sf"/>
</dbReference>
<accession>A0A1R3VM65</accession>
<dbReference type="PANTHER" id="PTHR24567">
    <property type="entry name" value="CRP FAMILY TRANSCRIPTIONAL REGULATORY PROTEIN"/>
    <property type="match status" value="1"/>
</dbReference>
<dbReference type="InterPro" id="IPR000014">
    <property type="entry name" value="PAS"/>
</dbReference>
<dbReference type="SMART" id="SM00100">
    <property type="entry name" value="cNMP"/>
    <property type="match status" value="1"/>
</dbReference>
<dbReference type="Pfam" id="PF08448">
    <property type="entry name" value="PAS_4"/>
    <property type="match status" value="1"/>
</dbReference>
<dbReference type="InterPro" id="IPR012318">
    <property type="entry name" value="HTH_CRP"/>
</dbReference>
<evidence type="ECO:0000256" key="3">
    <source>
        <dbReference type="ARBA" id="ARBA00023163"/>
    </source>
</evidence>
<keyword evidence="1" id="KW-0805">Transcription regulation</keyword>
<keyword evidence="2" id="KW-0238">DNA-binding</keyword>
<dbReference type="InterPro" id="IPR036388">
    <property type="entry name" value="WH-like_DNA-bd_sf"/>
</dbReference>
<dbReference type="RefSeq" id="WP_076753982.1">
    <property type="nucleotide sequence ID" value="NZ_CP023018.1"/>
</dbReference>
<reference evidence="6 7" key="1">
    <citation type="submission" date="2017-01" db="EMBL/GenBank/DDBJ databases">
        <authorList>
            <person name="Mah S.A."/>
            <person name="Swanson W.J."/>
            <person name="Moy G.W."/>
            <person name="Vacquier V.D."/>
        </authorList>
    </citation>
    <scope>NUCLEOTIDE SEQUENCE [LARGE SCALE GENOMIC DNA]</scope>
    <source>
        <strain evidence="6 7">M9</strain>
    </source>
</reference>
<feature type="domain" description="HTH crp-type" evidence="5">
    <location>
        <begin position="148"/>
        <end position="214"/>
    </location>
</feature>
<dbReference type="InterPro" id="IPR013656">
    <property type="entry name" value="PAS_4"/>
</dbReference>
<sequence>MSNLEVHEARENQWLAKLTPLEFAHILPLMERVTLVHGDCLHRPGEPLEMVYFPISGIVSLSQIDDEGASMEMVMCGANSMIGHAIALGSDASAYQATVRNPGVAYGLSVRSFRRELRSNEGLFRATLAYVNQLLQEITSNAFCSRFHSLHARLGRWLLQTQALTNDAWIKNTQQEIADFLGVRREAVNIAMGQLEDDSLIVSRRGAFRIENLEALKHIACECLQATHPNKWGTTPFIHRGATPFGTPTGNAKTAYEFGPESVDEALILAQKNARQYKDLFDFAPVAYICVDRDMHILRCNLAGAILLHQKHSDMNNQDLIKYFVPEERENIAAYIRQILDGRRHAPLLAMIVANSREPRKLVTINAETDERGRQCRMVITPVRRRQFLY</sequence>
<dbReference type="InterPro" id="IPR000595">
    <property type="entry name" value="cNMP-bd_dom"/>
</dbReference>
<dbReference type="Proteomes" id="UP000223759">
    <property type="component" value="Unassembled WGS sequence"/>
</dbReference>
<dbReference type="GO" id="GO:0003677">
    <property type="term" value="F:DNA binding"/>
    <property type="evidence" value="ECO:0007669"/>
    <property type="project" value="UniProtKB-KW"/>
</dbReference>
<proteinExistence type="predicted"/>
<dbReference type="GO" id="GO:0003700">
    <property type="term" value="F:DNA-binding transcription factor activity"/>
    <property type="evidence" value="ECO:0007669"/>
    <property type="project" value="TreeGrafter"/>
</dbReference>
<dbReference type="Pfam" id="PF00027">
    <property type="entry name" value="cNMP_binding"/>
    <property type="match status" value="1"/>
</dbReference>
<dbReference type="Gene3D" id="2.60.120.10">
    <property type="entry name" value="Jelly Rolls"/>
    <property type="match status" value="1"/>
</dbReference>
<dbReference type="InterPro" id="IPR050397">
    <property type="entry name" value="Env_Response_Regulators"/>
</dbReference>
<gene>
    <name evidence="6" type="ORF">SAMN05216526_0076</name>
</gene>
<dbReference type="NCBIfam" id="TIGR00229">
    <property type="entry name" value="sensory_box"/>
    <property type="match status" value="1"/>
</dbReference>
<keyword evidence="3" id="KW-0804">Transcription</keyword>
<name>A0A1R3VM65_9GAMM</name>
<keyword evidence="7" id="KW-1185">Reference proteome</keyword>
<dbReference type="SUPFAM" id="SSF51206">
    <property type="entry name" value="cAMP-binding domain-like"/>
    <property type="match status" value="1"/>
</dbReference>
<dbReference type="SUPFAM" id="SSF46785">
    <property type="entry name" value="Winged helix' DNA-binding domain"/>
    <property type="match status" value="1"/>
</dbReference>
<dbReference type="AlphaFoldDB" id="A0A1R3VM65"/>
<dbReference type="Gene3D" id="3.30.450.20">
    <property type="entry name" value="PAS domain"/>
    <property type="match status" value="1"/>
</dbReference>
<dbReference type="Pfam" id="PF13545">
    <property type="entry name" value="HTH_Crp_2"/>
    <property type="match status" value="1"/>
</dbReference>
<feature type="domain" description="Cyclic nucleotide-binding" evidence="4">
    <location>
        <begin position="14"/>
        <end position="117"/>
    </location>
</feature>
<evidence type="ECO:0000313" key="6">
    <source>
        <dbReference type="EMBL" id="SIT65626.1"/>
    </source>
</evidence>
<dbReference type="CDD" id="cd00038">
    <property type="entry name" value="CAP_ED"/>
    <property type="match status" value="1"/>
</dbReference>
<dbReference type="PROSITE" id="PS50042">
    <property type="entry name" value="CNMP_BINDING_3"/>
    <property type="match status" value="1"/>
</dbReference>
<dbReference type="PANTHER" id="PTHR24567:SF74">
    <property type="entry name" value="HTH-TYPE TRANSCRIPTIONAL REGULATOR ARCR"/>
    <property type="match status" value="1"/>
</dbReference>
<dbReference type="EMBL" id="FTPK01000001">
    <property type="protein sequence ID" value="SIT65626.1"/>
    <property type="molecule type" value="Genomic_DNA"/>
</dbReference>
<evidence type="ECO:0000259" key="4">
    <source>
        <dbReference type="PROSITE" id="PS50042"/>
    </source>
</evidence>
<dbReference type="STRING" id="233100.SAMN05216526_0076"/>
<evidence type="ECO:0000313" key="7">
    <source>
        <dbReference type="Proteomes" id="UP000223759"/>
    </source>
</evidence>
<dbReference type="PROSITE" id="PS51063">
    <property type="entry name" value="HTH_CRP_2"/>
    <property type="match status" value="1"/>
</dbReference>
<dbReference type="GO" id="GO:0005829">
    <property type="term" value="C:cytosol"/>
    <property type="evidence" value="ECO:0007669"/>
    <property type="project" value="TreeGrafter"/>
</dbReference>
<dbReference type="Gene3D" id="1.10.10.10">
    <property type="entry name" value="Winged helix-like DNA-binding domain superfamily/Winged helix DNA-binding domain"/>
    <property type="match status" value="1"/>
</dbReference>
<dbReference type="InterPro" id="IPR035965">
    <property type="entry name" value="PAS-like_dom_sf"/>
</dbReference>
<protein>
    <submittedName>
        <fullName evidence="6">PAS domain S-box-containing protein</fullName>
    </submittedName>
</protein>
<organism evidence="6 7">
    <name type="scientific">Ectothiorhodosinus mongolicus</name>
    <dbReference type="NCBI Taxonomy" id="233100"/>
    <lineage>
        <taxon>Bacteria</taxon>
        <taxon>Pseudomonadati</taxon>
        <taxon>Pseudomonadota</taxon>
        <taxon>Gammaproteobacteria</taxon>
        <taxon>Chromatiales</taxon>
        <taxon>Ectothiorhodospiraceae</taxon>
        <taxon>Ectothiorhodosinus</taxon>
    </lineage>
</organism>
<dbReference type="InterPro" id="IPR014710">
    <property type="entry name" value="RmlC-like_jellyroll"/>
</dbReference>
<evidence type="ECO:0000259" key="5">
    <source>
        <dbReference type="PROSITE" id="PS51063"/>
    </source>
</evidence>
<dbReference type="SUPFAM" id="SSF55785">
    <property type="entry name" value="PYP-like sensor domain (PAS domain)"/>
    <property type="match status" value="1"/>
</dbReference>